<evidence type="ECO:0000259" key="7">
    <source>
        <dbReference type="PROSITE" id="PS50949"/>
    </source>
</evidence>
<feature type="domain" description="HTH gntR-type" evidence="7">
    <location>
        <begin position="13"/>
        <end position="81"/>
    </location>
</feature>
<dbReference type="InterPro" id="IPR036388">
    <property type="entry name" value="WH-like_DNA-bd_sf"/>
</dbReference>
<dbReference type="InterPro" id="IPR015424">
    <property type="entry name" value="PyrdxlP-dep_Trfase"/>
</dbReference>
<keyword evidence="2" id="KW-0663">Pyridoxal phosphate</keyword>
<dbReference type="InterPro" id="IPR004839">
    <property type="entry name" value="Aminotransferase_I/II_large"/>
</dbReference>
<gene>
    <name evidence="8" type="ORF">SAMN05421742_10914</name>
</gene>
<dbReference type="InterPro" id="IPR000524">
    <property type="entry name" value="Tscrpt_reg_HTH_GntR"/>
</dbReference>
<dbReference type="GO" id="GO:0008483">
    <property type="term" value="F:transaminase activity"/>
    <property type="evidence" value="ECO:0007669"/>
    <property type="project" value="UniProtKB-KW"/>
</dbReference>
<comment type="similarity">
    <text evidence="1">In the C-terminal section; belongs to the class-I pyridoxal-phosphate-dependent aminotransferase family.</text>
</comment>
<keyword evidence="3" id="KW-0805">Transcription regulation</keyword>
<dbReference type="InterPro" id="IPR051446">
    <property type="entry name" value="HTH_trans_reg/aminotransferase"/>
</dbReference>
<dbReference type="Pfam" id="PF00155">
    <property type="entry name" value="Aminotran_1_2"/>
    <property type="match status" value="1"/>
</dbReference>
<dbReference type="Proteomes" id="UP000217076">
    <property type="component" value="Unassembled WGS sequence"/>
</dbReference>
<keyword evidence="8" id="KW-0032">Aminotransferase</keyword>
<dbReference type="CDD" id="cd07377">
    <property type="entry name" value="WHTH_GntR"/>
    <property type="match status" value="1"/>
</dbReference>
<dbReference type="RefSeq" id="WP_092620727.1">
    <property type="nucleotide sequence ID" value="NZ_FNCV01000009.1"/>
</dbReference>
<accession>A0A1G8E238</accession>
<keyword evidence="5" id="KW-0804">Transcription</keyword>
<dbReference type="InterPro" id="IPR036390">
    <property type="entry name" value="WH_DNA-bd_sf"/>
</dbReference>
<dbReference type="GO" id="GO:0003677">
    <property type="term" value="F:DNA binding"/>
    <property type="evidence" value="ECO:0007669"/>
    <property type="project" value="UniProtKB-KW"/>
</dbReference>
<sequence>MAIWHPSLDGRRGPRYRQLLDALAEDIAAGRLAPGDRLPAYRDLAFDLGLAASTVSRAYAEGVKRALLRGEVGRGTFVRTPEPPARRGSVGDLRRPTDGPIDLARNLPCPGLAEPHLRRVLGELAGAADLRPLLDRQTDSDLGRHAEAARLWLAGAGVAAYSDELVRTNGAQHGILCTLAALLAPGDLLLTEALTYAPVRALAERLGLHVQPLALDHGGLCPDAFAEACRQGAPKALYLTPTLQSPTTVTLSPERRAAVVEVARRHGVWLIEDDVFGLLKPDRPPPLAALAPERTVYLSSLSKCVAPGLRVGWLRAPAELAPALRQAVGLSVWMTAPLGAEIAARLIEDGTAERLTETQRATARRRQALAAKALAGHAVMADPHGLHLWLELPGAWKADALRAEAARRGVLISQARAFAAPGAPAPNAVRLCLSHEADEARLSTGLERLKTLLAAPPVGEVVV</sequence>
<evidence type="ECO:0000256" key="1">
    <source>
        <dbReference type="ARBA" id="ARBA00005384"/>
    </source>
</evidence>
<dbReference type="SUPFAM" id="SSF46785">
    <property type="entry name" value="Winged helix' DNA-binding domain"/>
    <property type="match status" value="1"/>
</dbReference>
<organism evidence="8 9">
    <name type="scientific">Roseospirillum parvum</name>
    <dbReference type="NCBI Taxonomy" id="83401"/>
    <lineage>
        <taxon>Bacteria</taxon>
        <taxon>Pseudomonadati</taxon>
        <taxon>Pseudomonadota</taxon>
        <taxon>Alphaproteobacteria</taxon>
        <taxon>Rhodospirillales</taxon>
        <taxon>Rhodospirillaceae</taxon>
        <taxon>Roseospirillum</taxon>
    </lineage>
</organism>
<dbReference type="OrthoDB" id="9794015at2"/>
<evidence type="ECO:0000256" key="5">
    <source>
        <dbReference type="ARBA" id="ARBA00023163"/>
    </source>
</evidence>
<dbReference type="EMBL" id="FNCV01000009">
    <property type="protein sequence ID" value="SDH64006.1"/>
    <property type="molecule type" value="Genomic_DNA"/>
</dbReference>
<evidence type="ECO:0000256" key="6">
    <source>
        <dbReference type="SAM" id="MobiDB-lite"/>
    </source>
</evidence>
<dbReference type="SUPFAM" id="SSF53383">
    <property type="entry name" value="PLP-dependent transferases"/>
    <property type="match status" value="1"/>
</dbReference>
<proteinExistence type="inferred from homology"/>
<evidence type="ECO:0000313" key="8">
    <source>
        <dbReference type="EMBL" id="SDH64006.1"/>
    </source>
</evidence>
<evidence type="ECO:0000256" key="3">
    <source>
        <dbReference type="ARBA" id="ARBA00023015"/>
    </source>
</evidence>
<dbReference type="AlphaFoldDB" id="A0A1G8E238"/>
<keyword evidence="9" id="KW-1185">Reference proteome</keyword>
<name>A0A1G8E238_9PROT</name>
<dbReference type="GO" id="GO:0003700">
    <property type="term" value="F:DNA-binding transcription factor activity"/>
    <property type="evidence" value="ECO:0007669"/>
    <property type="project" value="InterPro"/>
</dbReference>
<evidence type="ECO:0000256" key="4">
    <source>
        <dbReference type="ARBA" id="ARBA00023125"/>
    </source>
</evidence>
<protein>
    <submittedName>
        <fullName evidence="8">DNA-binding transcriptional regulator, MocR family, contains an aminotransferase domain</fullName>
    </submittedName>
</protein>
<dbReference type="GO" id="GO:0030170">
    <property type="term" value="F:pyridoxal phosphate binding"/>
    <property type="evidence" value="ECO:0007669"/>
    <property type="project" value="InterPro"/>
</dbReference>
<dbReference type="SMART" id="SM00345">
    <property type="entry name" value="HTH_GNTR"/>
    <property type="match status" value="1"/>
</dbReference>
<keyword evidence="4 8" id="KW-0238">DNA-binding</keyword>
<keyword evidence="8" id="KW-0808">Transferase</keyword>
<evidence type="ECO:0000313" key="9">
    <source>
        <dbReference type="Proteomes" id="UP000217076"/>
    </source>
</evidence>
<reference evidence="9" key="1">
    <citation type="submission" date="2016-10" db="EMBL/GenBank/DDBJ databases">
        <authorList>
            <person name="Varghese N."/>
            <person name="Submissions S."/>
        </authorList>
    </citation>
    <scope>NUCLEOTIDE SEQUENCE [LARGE SCALE GENOMIC DNA]</scope>
    <source>
        <strain evidence="9">930I</strain>
    </source>
</reference>
<dbReference type="PANTHER" id="PTHR46577:SF1">
    <property type="entry name" value="HTH-TYPE TRANSCRIPTIONAL REGULATORY PROTEIN GABR"/>
    <property type="match status" value="1"/>
</dbReference>
<feature type="region of interest" description="Disordered" evidence="6">
    <location>
        <begin position="77"/>
        <end position="97"/>
    </location>
</feature>
<dbReference type="CDD" id="cd00609">
    <property type="entry name" value="AAT_like"/>
    <property type="match status" value="1"/>
</dbReference>
<dbReference type="Gene3D" id="1.10.10.10">
    <property type="entry name" value="Winged helix-like DNA-binding domain superfamily/Winged helix DNA-binding domain"/>
    <property type="match status" value="1"/>
</dbReference>
<dbReference type="STRING" id="83401.SAMN05421742_10914"/>
<evidence type="ECO:0000256" key="2">
    <source>
        <dbReference type="ARBA" id="ARBA00022898"/>
    </source>
</evidence>
<dbReference type="Pfam" id="PF00392">
    <property type="entry name" value="GntR"/>
    <property type="match status" value="1"/>
</dbReference>
<dbReference type="PROSITE" id="PS50949">
    <property type="entry name" value="HTH_GNTR"/>
    <property type="match status" value="1"/>
</dbReference>
<dbReference type="InterPro" id="IPR015421">
    <property type="entry name" value="PyrdxlP-dep_Trfase_major"/>
</dbReference>
<dbReference type="Gene3D" id="3.40.640.10">
    <property type="entry name" value="Type I PLP-dependent aspartate aminotransferase-like (Major domain)"/>
    <property type="match status" value="1"/>
</dbReference>
<dbReference type="PANTHER" id="PTHR46577">
    <property type="entry name" value="HTH-TYPE TRANSCRIPTIONAL REGULATORY PROTEIN GABR"/>
    <property type="match status" value="1"/>
</dbReference>